<comment type="caution">
    <text evidence="1">The sequence shown here is derived from an EMBL/GenBank/DDBJ whole genome shotgun (WGS) entry which is preliminary data.</text>
</comment>
<proteinExistence type="predicted"/>
<evidence type="ECO:0000313" key="2">
    <source>
        <dbReference type="Proteomes" id="UP000287651"/>
    </source>
</evidence>
<evidence type="ECO:0000313" key="1">
    <source>
        <dbReference type="EMBL" id="RRT41183.1"/>
    </source>
</evidence>
<protein>
    <submittedName>
        <fullName evidence="1">Uncharacterized protein</fullName>
    </submittedName>
</protein>
<organism evidence="1 2">
    <name type="scientific">Ensete ventricosum</name>
    <name type="common">Abyssinian banana</name>
    <name type="synonym">Musa ensete</name>
    <dbReference type="NCBI Taxonomy" id="4639"/>
    <lineage>
        <taxon>Eukaryota</taxon>
        <taxon>Viridiplantae</taxon>
        <taxon>Streptophyta</taxon>
        <taxon>Embryophyta</taxon>
        <taxon>Tracheophyta</taxon>
        <taxon>Spermatophyta</taxon>
        <taxon>Magnoliopsida</taxon>
        <taxon>Liliopsida</taxon>
        <taxon>Zingiberales</taxon>
        <taxon>Musaceae</taxon>
        <taxon>Ensete</taxon>
    </lineage>
</organism>
<feature type="non-terminal residue" evidence="1">
    <location>
        <position position="1"/>
    </location>
</feature>
<sequence length="97" mass="11105">FDALHMRHKEHSCLRPLVLTELGYHLTELGYHLHEPHDQPTPIDFVMRGKVLPLLVVRWFTISNTTKNVARIQATRGGGVGRLPSRCMPHHSSFTRS</sequence>
<dbReference type="AlphaFoldDB" id="A0A426XNU7"/>
<dbReference type="Proteomes" id="UP000287651">
    <property type="component" value="Unassembled WGS sequence"/>
</dbReference>
<reference evidence="1 2" key="1">
    <citation type="journal article" date="2014" name="Agronomy (Basel)">
        <title>A Draft Genome Sequence for Ensete ventricosum, the Drought-Tolerant Tree Against Hunger.</title>
        <authorList>
            <person name="Harrison J."/>
            <person name="Moore K.A."/>
            <person name="Paszkiewicz K."/>
            <person name="Jones T."/>
            <person name="Grant M."/>
            <person name="Ambacheew D."/>
            <person name="Muzemil S."/>
            <person name="Studholme D.J."/>
        </authorList>
    </citation>
    <scope>NUCLEOTIDE SEQUENCE [LARGE SCALE GENOMIC DNA]</scope>
</reference>
<accession>A0A426XNU7</accession>
<dbReference type="EMBL" id="AMZH03018783">
    <property type="protein sequence ID" value="RRT41183.1"/>
    <property type="molecule type" value="Genomic_DNA"/>
</dbReference>
<gene>
    <name evidence="1" type="ORF">B296_00050867</name>
</gene>
<name>A0A426XNU7_ENSVE</name>